<keyword evidence="2" id="KW-1185">Reference proteome</keyword>
<organism evidence="1 2">
    <name type="scientific">phage Lak_Megaphage_Sonny</name>
    <dbReference type="NCBI Taxonomy" id="3109229"/>
    <lineage>
        <taxon>Viruses</taxon>
        <taxon>Duplodnaviria</taxon>
        <taxon>Heunggongvirae</taxon>
        <taxon>Uroviricota</taxon>
        <taxon>Caudoviricetes</taxon>
        <taxon>Caudoviricetes code 15 clade</taxon>
    </lineage>
</organism>
<dbReference type="Proteomes" id="UP001358193">
    <property type="component" value="Segment"/>
</dbReference>
<evidence type="ECO:0000313" key="1">
    <source>
        <dbReference type="EMBL" id="WQJ53524.1"/>
    </source>
</evidence>
<name>A0ABZ0Z631_9CAUD</name>
<evidence type="ECO:0000313" key="2">
    <source>
        <dbReference type="Proteomes" id="UP001358193"/>
    </source>
</evidence>
<dbReference type="EMBL" id="OR769223">
    <property type="protein sequence ID" value="WQJ53524.1"/>
    <property type="molecule type" value="Genomic_DNA"/>
</dbReference>
<sequence>MLNKYLYHATPACYVNSIKKYGLGGKIPKVRFWDYKNTPYEKIEQGCFLATDEYVAESYVENSEAFEELSDIYEERYDKELEIVVFKINIKDLDLSLLSIDENQLVDEDTDPTYFYNGVIPFKNLIKINLYESLITAIEKSIIKALNESCNVKDILKNKRDLKI</sequence>
<protein>
    <recommendedName>
        <fullName evidence="3">DUF3990 domain-containing protein</fullName>
    </recommendedName>
</protein>
<reference evidence="1 2" key="1">
    <citation type="submission" date="2023-11" db="EMBL/GenBank/DDBJ databases">
        <authorList>
            <person name="Cook R."/>
            <person name="Crisci M."/>
            <person name="Pye H."/>
            <person name="Adriaenssens E."/>
            <person name="Santini J."/>
        </authorList>
    </citation>
    <scope>NUCLEOTIDE SEQUENCE [LARGE SCALE GENOMIC DNA]</scope>
    <source>
        <strain evidence="1">Lak_Megaphage_Sonny</strain>
    </source>
</reference>
<evidence type="ECO:0008006" key="3">
    <source>
        <dbReference type="Google" id="ProtNLM"/>
    </source>
</evidence>
<proteinExistence type="predicted"/>
<accession>A0ABZ0Z631</accession>